<gene>
    <name evidence="2" type="ORF">ACFQGB_19820</name>
</gene>
<dbReference type="AlphaFoldDB" id="A0ABD5VJ70"/>
<evidence type="ECO:0000313" key="3">
    <source>
        <dbReference type="Proteomes" id="UP001596395"/>
    </source>
</evidence>
<feature type="transmembrane region" description="Helical" evidence="1">
    <location>
        <begin position="20"/>
        <end position="41"/>
    </location>
</feature>
<comment type="caution">
    <text evidence="2">The sequence shown here is derived from an EMBL/GenBank/DDBJ whole genome shotgun (WGS) entry which is preliminary data.</text>
</comment>
<sequence length="91" mass="9445">MTENVRLSAVLSGKRVVATVYVGVVALAGVLGYVLGIILPAQKNVEMAELGPITFEITPVSFALYGMVMLALSLGVLLALVQVASRVDDAA</sequence>
<name>A0ABD5VJ70_9EURY</name>
<feature type="transmembrane region" description="Helical" evidence="1">
    <location>
        <begin position="62"/>
        <end position="84"/>
    </location>
</feature>
<evidence type="ECO:0000313" key="2">
    <source>
        <dbReference type="EMBL" id="MFC6955116.1"/>
    </source>
</evidence>
<dbReference type="Pfam" id="PF24364">
    <property type="entry name" value="DUF7520"/>
    <property type="match status" value="1"/>
</dbReference>
<keyword evidence="3" id="KW-1185">Reference proteome</keyword>
<organism evidence="2 3">
    <name type="scientific">Halorubellus litoreus</name>
    <dbReference type="NCBI Taxonomy" id="755308"/>
    <lineage>
        <taxon>Archaea</taxon>
        <taxon>Methanobacteriati</taxon>
        <taxon>Methanobacteriota</taxon>
        <taxon>Stenosarchaea group</taxon>
        <taxon>Halobacteria</taxon>
        <taxon>Halobacteriales</taxon>
        <taxon>Halorubellaceae</taxon>
        <taxon>Halorubellus</taxon>
    </lineage>
</organism>
<dbReference type="InterPro" id="IPR055942">
    <property type="entry name" value="DUF7520"/>
</dbReference>
<keyword evidence="1" id="KW-0472">Membrane</keyword>
<dbReference type="RefSeq" id="WP_336352053.1">
    <property type="nucleotide sequence ID" value="NZ_JAZAQL010000005.1"/>
</dbReference>
<keyword evidence="1" id="KW-0812">Transmembrane</keyword>
<reference evidence="2 3" key="1">
    <citation type="journal article" date="2019" name="Int. J. Syst. Evol. Microbiol.">
        <title>The Global Catalogue of Microorganisms (GCM) 10K type strain sequencing project: providing services to taxonomists for standard genome sequencing and annotation.</title>
        <authorList>
            <consortium name="The Broad Institute Genomics Platform"/>
            <consortium name="The Broad Institute Genome Sequencing Center for Infectious Disease"/>
            <person name="Wu L."/>
            <person name="Ma J."/>
        </authorList>
    </citation>
    <scope>NUCLEOTIDE SEQUENCE [LARGE SCALE GENOMIC DNA]</scope>
    <source>
        <strain evidence="2 3">GX26</strain>
    </source>
</reference>
<accession>A0ABD5VJ70</accession>
<evidence type="ECO:0000256" key="1">
    <source>
        <dbReference type="SAM" id="Phobius"/>
    </source>
</evidence>
<dbReference type="Proteomes" id="UP001596395">
    <property type="component" value="Unassembled WGS sequence"/>
</dbReference>
<protein>
    <submittedName>
        <fullName evidence="2">Cox cluster protein</fullName>
    </submittedName>
</protein>
<keyword evidence="1" id="KW-1133">Transmembrane helix</keyword>
<proteinExistence type="predicted"/>
<dbReference type="EMBL" id="JBHSXN010000005">
    <property type="protein sequence ID" value="MFC6955116.1"/>
    <property type="molecule type" value="Genomic_DNA"/>
</dbReference>